<organism evidence="1 2">
    <name type="scientific">Panagrolaimus sp. ES5</name>
    <dbReference type="NCBI Taxonomy" id="591445"/>
    <lineage>
        <taxon>Eukaryota</taxon>
        <taxon>Metazoa</taxon>
        <taxon>Ecdysozoa</taxon>
        <taxon>Nematoda</taxon>
        <taxon>Chromadorea</taxon>
        <taxon>Rhabditida</taxon>
        <taxon>Tylenchina</taxon>
        <taxon>Panagrolaimomorpha</taxon>
        <taxon>Panagrolaimoidea</taxon>
        <taxon>Panagrolaimidae</taxon>
        <taxon>Panagrolaimus</taxon>
    </lineage>
</organism>
<protein>
    <submittedName>
        <fullName evidence="2">Uncharacterized protein</fullName>
    </submittedName>
</protein>
<dbReference type="Proteomes" id="UP000887579">
    <property type="component" value="Unplaced"/>
</dbReference>
<accession>A0AC34FZ50</accession>
<proteinExistence type="predicted"/>
<sequence>MQKLFLFFLVCKFFVAVESSATEEEVYHGNRRYWTTETNGKTYVALHILKENVKLIFPKDKTFPDLLSNIKLYSPTGSGKCQDTRGSLEFTLLIANQYDIHGKIMVLMGPETSNVIAYLYEKCKRAGRTVYYASSPIDVNSVELANSGRTCPNSVPFEVYDKDTTKYFMELEVSGTFECQAFMELPSYMQIEDIKLPAKSIMTLNETFAGHDDGYWWKNKNDEMLPSPVYFDENKNVIIDVLNSTVITPYFFRIGNGQPLPSFKFKFGTNCNGAVFAIYLNLKLECQMLLKLNQNGFTFSTTLNPNKDIQGLLSSIVFGGNKVFVKVASPLSINEFKTCEISNPSDVPSDQFVLQIAPLENIGDCEKAEIILSSSDVVNGIEVLIDRSRIVENETEINENSTVSSSTTAKAAPAG</sequence>
<reference evidence="2" key="1">
    <citation type="submission" date="2022-11" db="UniProtKB">
        <authorList>
            <consortium name="WormBaseParasite"/>
        </authorList>
    </citation>
    <scope>IDENTIFICATION</scope>
</reference>
<evidence type="ECO:0000313" key="1">
    <source>
        <dbReference type="Proteomes" id="UP000887579"/>
    </source>
</evidence>
<dbReference type="WBParaSite" id="ES5_v2.g22637.t1">
    <property type="protein sequence ID" value="ES5_v2.g22637.t1"/>
    <property type="gene ID" value="ES5_v2.g22637"/>
</dbReference>
<evidence type="ECO:0000313" key="2">
    <source>
        <dbReference type="WBParaSite" id="ES5_v2.g22637.t1"/>
    </source>
</evidence>
<name>A0AC34FZ50_9BILA</name>